<name>T0QHN7_SAPDV</name>
<keyword evidence="1" id="KW-0378">Hydrolase</keyword>
<dbReference type="PANTHER" id="PTHR12187">
    <property type="entry name" value="AGAP000124-PA"/>
    <property type="match status" value="1"/>
</dbReference>
<feature type="compositionally biased region" description="Basic and acidic residues" evidence="3">
    <location>
        <begin position="754"/>
        <end position="766"/>
    </location>
</feature>
<protein>
    <recommendedName>
        <fullName evidence="6">Phosphatidylinositol-3,4-bisphosphate 4-phosphatase</fullName>
    </recommendedName>
</protein>
<dbReference type="InParanoid" id="T0QHN7"/>
<reference evidence="4 5" key="1">
    <citation type="submission" date="2012-04" db="EMBL/GenBank/DDBJ databases">
        <title>The Genome Sequence of Saprolegnia declina VS20.</title>
        <authorList>
            <consortium name="The Broad Institute Genome Sequencing Platform"/>
            <person name="Russ C."/>
            <person name="Nusbaum C."/>
            <person name="Tyler B."/>
            <person name="van West P."/>
            <person name="Dieguez-Uribeondo J."/>
            <person name="de Bruijn I."/>
            <person name="Tripathy S."/>
            <person name="Jiang R."/>
            <person name="Young S.K."/>
            <person name="Zeng Q."/>
            <person name="Gargeya S."/>
            <person name="Fitzgerald M."/>
            <person name="Haas B."/>
            <person name="Abouelleil A."/>
            <person name="Alvarado L."/>
            <person name="Arachchi H.M."/>
            <person name="Berlin A."/>
            <person name="Chapman S.B."/>
            <person name="Goldberg J."/>
            <person name="Griggs A."/>
            <person name="Gujja S."/>
            <person name="Hansen M."/>
            <person name="Howarth C."/>
            <person name="Imamovic A."/>
            <person name="Larimer J."/>
            <person name="McCowen C."/>
            <person name="Montmayeur A."/>
            <person name="Murphy C."/>
            <person name="Neiman D."/>
            <person name="Pearson M."/>
            <person name="Priest M."/>
            <person name="Roberts A."/>
            <person name="Saif S."/>
            <person name="Shea T."/>
            <person name="Sisk P."/>
            <person name="Sykes S."/>
            <person name="Wortman J."/>
            <person name="Nusbaum C."/>
            <person name="Birren B."/>
        </authorList>
    </citation>
    <scope>NUCLEOTIDE SEQUENCE [LARGE SCALE GENOMIC DNA]</scope>
    <source>
        <strain evidence="4 5">VS20</strain>
    </source>
</reference>
<dbReference type="VEuPathDB" id="FungiDB:SDRG_09194"/>
<dbReference type="GO" id="GO:0005737">
    <property type="term" value="C:cytoplasm"/>
    <property type="evidence" value="ECO:0007669"/>
    <property type="project" value="TreeGrafter"/>
</dbReference>
<proteinExistence type="predicted"/>
<dbReference type="GeneID" id="19949921"/>
<dbReference type="EMBL" id="JH767160">
    <property type="protein sequence ID" value="EQC33210.1"/>
    <property type="molecule type" value="Genomic_DNA"/>
</dbReference>
<evidence type="ECO:0000313" key="4">
    <source>
        <dbReference type="EMBL" id="EQC33210.1"/>
    </source>
</evidence>
<feature type="region of interest" description="Disordered" evidence="3">
    <location>
        <begin position="747"/>
        <end position="766"/>
    </location>
</feature>
<dbReference type="STRING" id="1156394.T0QHN7"/>
<gene>
    <name evidence="4" type="ORF">SDRG_09194</name>
</gene>
<dbReference type="AlphaFoldDB" id="T0QHN7"/>
<dbReference type="Proteomes" id="UP000030762">
    <property type="component" value="Unassembled WGS sequence"/>
</dbReference>
<dbReference type="eggNOG" id="KOG4428">
    <property type="taxonomic scope" value="Eukaryota"/>
</dbReference>
<organism evidence="4 5">
    <name type="scientific">Saprolegnia diclina (strain VS20)</name>
    <dbReference type="NCBI Taxonomy" id="1156394"/>
    <lineage>
        <taxon>Eukaryota</taxon>
        <taxon>Sar</taxon>
        <taxon>Stramenopiles</taxon>
        <taxon>Oomycota</taxon>
        <taxon>Saprolegniomycetes</taxon>
        <taxon>Saprolegniales</taxon>
        <taxon>Saprolegniaceae</taxon>
        <taxon>Saprolegnia</taxon>
    </lineage>
</organism>
<dbReference type="PANTHER" id="PTHR12187:SF11">
    <property type="entry name" value="PHOSPHATIDYLINOSITOL-3,4-BISPHOSPHATE 4-PHOSPHATASE"/>
    <property type="match status" value="1"/>
</dbReference>
<dbReference type="GO" id="GO:0016316">
    <property type="term" value="F:phosphatidylinositol-3,4-bisphosphate 4-phosphatase activity"/>
    <property type="evidence" value="ECO:0007669"/>
    <property type="project" value="InterPro"/>
</dbReference>
<feature type="region of interest" description="Disordered" evidence="3">
    <location>
        <begin position="1"/>
        <end position="25"/>
    </location>
</feature>
<sequence>MASNDDIFSLFGAPPPPVKPTRTTPPVQPLSLPKNFGSARQSLSTLSVTFFASCSELHLPTVNSTAQNVLRGAMSVLGTAGGKAKLPECAIQVEVKAANRTPLPHAPRYTTEKVRSRNPAFVIGLTLELPATTPPDSLVCFNVVLTEEGANGKVVAHTDVSWLHLLQNYEHGASSVYLPLTSTVTDAAVLTLRFARVAPLSHALLETQNEIIRCYAFPSTTNPLHLPTLVSEELAEVGPSVQMPLLFLRHCRRELEGAYHLWRVRYNNARKRLKHFADGDDAMRNGCDVFRVSVVAARNLLVPVANVPRKTSPVRPPNPLSPREMLKKQYSPKRGSSAEDALTPRCGVHPFVMVLFNETESAATPLQQSPWHLVGRTNTEYESLSPRFGSNQNVHLCPHGVAATKHCVASSLHTKADVEGKPGSKQTFLSWFRPSRHQVLSGALQWDVYGEAENEGQSAVEVGQVFISLNDLRPLMTPETRNVVPNGLSLHTAMWVPILNRQQQPVGELYLDLQIRLTSLPFVLESEHNTHASKPGQAKADDTPLFRLASSTMDRALRETMAIPSDQEHYSIGFLHAHVMELDRQVKELAAMIRTAETRQSQRIWFKGSGDKKKRDVQAFPTNLHVSYLRKYAWPAASPRPNVHAEPSQFDLLGLHDDIPPAVAATPPPSMENPTLMTYATVTCGAPTAHALGLDDQGLIGLEDKLVRVKTQIALVANGVKNLHSNVMVEGGVKTFERPVLVPVDDADDVSSTDTEHAAAEKHDESTEAKAASWSLAAKARKTMTKTLGTRLTRHPSDETIAPSALALRETFEACKYQYYFRKCICVSQAVSALVTSFLASLELHMEASPEILHQWASVGYLIGWESLISSQGKELTMLSDAWATIKCLERFAFQLDDAIETLMLEETGANHEGYVIRIPCLGAPKDLGLIRVTSVLFTQGINEMQSLANMVGTSGVELQSTINNASFQTLQQYHAKYLALNVESDRTTAQLLLDPLMAVVQAENAAAKNTRILLEASDAVRRMNGGRVTYCKSGKDRTAMSVTLDQARVLFKRANVQNPFLVTSPTHASQEMVSSDELAAANLMREYGVRIAVAKKNVGRPKYSFNSIQRKLLPELYRPPTSTIQDMVTSVTARDS</sequence>
<evidence type="ECO:0000256" key="1">
    <source>
        <dbReference type="ARBA" id="ARBA00022801"/>
    </source>
</evidence>
<evidence type="ECO:0000313" key="5">
    <source>
        <dbReference type="Proteomes" id="UP000030762"/>
    </source>
</evidence>
<dbReference type="OrthoDB" id="159395at2759"/>
<keyword evidence="2" id="KW-0443">Lipid metabolism</keyword>
<keyword evidence="5" id="KW-1185">Reference proteome</keyword>
<evidence type="ECO:0008006" key="6">
    <source>
        <dbReference type="Google" id="ProtNLM"/>
    </source>
</evidence>
<dbReference type="InterPro" id="IPR039034">
    <property type="entry name" value="INPP4"/>
</dbReference>
<feature type="region of interest" description="Disordered" evidence="3">
    <location>
        <begin position="310"/>
        <end position="341"/>
    </location>
</feature>
<evidence type="ECO:0000256" key="2">
    <source>
        <dbReference type="ARBA" id="ARBA00023098"/>
    </source>
</evidence>
<evidence type="ECO:0000256" key="3">
    <source>
        <dbReference type="SAM" id="MobiDB-lite"/>
    </source>
</evidence>
<accession>T0QHN7</accession>
<dbReference type="RefSeq" id="XP_008613333.1">
    <property type="nucleotide sequence ID" value="XM_008615111.1"/>
</dbReference>